<dbReference type="InterPro" id="IPR036866">
    <property type="entry name" value="RibonucZ/Hydroxyglut_hydro"/>
</dbReference>
<name>A0A1F4TNW7_UNCSA</name>
<dbReference type="Gene3D" id="3.40.50.10890">
    <property type="match status" value="1"/>
</dbReference>
<accession>A0A1F4TNW7</accession>
<dbReference type="STRING" id="1802583.A2311_01455"/>
<dbReference type="InterPro" id="IPR001279">
    <property type="entry name" value="Metallo-B-lactamas"/>
</dbReference>
<dbReference type="Proteomes" id="UP000178951">
    <property type="component" value="Unassembled WGS sequence"/>
</dbReference>
<evidence type="ECO:0000259" key="1">
    <source>
        <dbReference type="SMART" id="SM00849"/>
    </source>
</evidence>
<feature type="domain" description="Metallo-beta-lactamase" evidence="1">
    <location>
        <begin position="45"/>
        <end position="240"/>
    </location>
</feature>
<proteinExistence type="predicted"/>
<dbReference type="EMBL" id="MEUF01000044">
    <property type="protein sequence ID" value="OGC34404.1"/>
    <property type="molecule type" value="Genomic_DNA"/>
</dbReference>
<dbReference type="InterPro" id="IPR050698">
    <property type="entry name" value="MBL"/>
</dbReference>
<sequence>MAEIKLLFDGKDISMRPTSVLRGPETVRAGRPVSFVALAGNHKVGRHSLVLRLGSHHLLVDPGLSSGEKINFNGGRHGGNVDVMLLTHAHLDHVGALPAAIKRYPNARVYATPETKALCLQMVRRKTSLSEHEIRYLEDKIQSLVYRREMEVGRGIRFHFIPAGHILGSASIVVTSPEGNFLLTGDYSNEPRGVIPQFISPDCDFRAVISETSFVGMEATAFRRSFRRLVEKIGRAAEQHKPIVIATDPLGVLQEAAMLLPPLQAKGLLPEFTYAIDPNLWESFLTYRHYYRGLEQQPGQDHYLFTLAQSARPPVIENGLPYCYLVGPGNLNDNFPKTVVQDILRAGGLLFAEDRYSLDLIARRTSWDNGGEAVVDQIRQFDFGNHISEVALRWTIRNQQPGTAVLIHGTAADIARFVRTFPRPSQRFVVPRVGEEIAI</sequence>
<comment type="caution">
    <text evidence="2">The sequence shown here is derived from an EMBL/GenBank/DDBJ whole genome shotgun (WGS) entry which is preliminary data.</text>
</comment>
<evidence type="ECO:0000313" key="2">
    <source>
        <dbReference type="EMBL" id="OGC34404.1"/>
    </source>
</evidence>
<dbReference type="SMART" id="SM00849">
    <property type="entry name" value="Lactamase_B"/>
    <property type="match status" value="1"/>
</dbReference>
<reference evidence="2 3" key="1">
    <citation type="journal article" date="2016" name="Nat. Commun.">
        <title>Thousands of microbial genomes shed light on interconnected biogeochemical processes in an aquifer system.</title>
        <authorList>
            <person name="Anantharaman K."/>
            <person name="Brown C.T."/>
            <person name="Hug L.A."/>
            <person name="Sharon I."/>
            <person name="Castelle C.J."/>
            <person name="Probst A.J."/>
            <person name="Thomas B.C."/>
            <person name="Singh A."/>
            <person name="Wilkins M.J."/>
            <person name="Karaoz U."/>
            <person name="Brodie E.L."/>
            <person name="Williams K.H."/>
            <person name="Hubbard S.S."/>
            <person name="Banfield J.F."/>
        </authorList>
    </citation>
    <scope>NUCLEOTIDE SEQUENCE [LARGE SCALE GENOMIC DNA]</scope>
</reference>
<dbReference type="PANTHER" id="PTHR11203">
    <property type="entry name" value="CLEAVAGE AND POLYADENYLATION SPECIFICITY FACTOR FAMILY MEMBER"/>
    <property type="match status" value="1"/>
</dbReference>
<gene>
    <name evidence="2" type="ORF">A2311_01455</name>
</gene>
<organism evidence="2 3">
    <name type="scientific">candidate division WOR-1 bacterium RIFOXYB2_FULL_48_7</name>
    <dbReference type="NCBI Taxonomy" id="1802583"/>
    <lineage>
        <taxon>Bacteria</taxon>
        <taxon>Bacillati</taxon>
        <taxon>Saganbacteria</taxon>
    </lineage>
</organism>
<protein>
    <recommendedName>
        <fullName evidence="1">Metallo-beta-lactamase domain-containing protein</fullName>
    </recommendedName>
</protein>
<dbReference type="GO" id="GO:0004521">
    <property type="term" value="F:RNA endonuclease activity"/>
    <property type="evidence" value="ECO:0007669"/>
    <property type="project" value="TreeGrafter"/>
</dbReference>
<dbReference type="Pfam" id="PF00753">
    <property type="entry name" value="Lactamase_B"/>
    <property type="match status" value="1"/>
</dbReference>
<dbReference type="SUPFAM" id="SSF56281">
    <property type="entry name" value="Metallo-hydrolase/oxidoreductase"/>
    <property type="match status" value="1"/>
</dbReference>
<dbReference type="PANTHER" id="PTHR11203:SF37">
    <property type="entry name" value="INTEGRATOR COMPLEX SUBUNIT 11"/>
    <property type="match status" value="1"/>
</dbReference>
<evidence type="ECO:0000313" key="3">
    <source>
        <dbReference type="Proteomes" id="UP000178951"/>
    </source>
</evidence>
<dbReference type="Gene3D" id="3.60.15.10">
    <property type="entry name" value="Ribonuclease Z/Hydroxyacylglutathione hydrolase-like"/>
    <property type="match status" value="1"/>
</dbReference>
<dbReference type="AlphaFoldDB" id="A0A1F4TNW7"/>